<evidence type="ECO:0000313" key="2">
    <source>
        <dbReference type="EMBL" id="MBK1715029.1"/>
    </source>
</evidence>
<dbReference type="Proteomes" id="UP001041814">
    <property type="component" value="Unassembled WGS sequence"/>
</dbReference>
<reference evidence="2" key="2">
    <citation type="journal article" date="2020" name="Microorganisms">
        <title>Osmotic Adaptation and Compatible Solute Biosynthesis of Phototrophic Bacteria as Revealed from Genome Analyses.</title>
        <authorList>
            <person name="Imhoff J.F."/>
            <person name="Rahn T."/>
            <person name="Kunzel S."/>
            <person name="Keller A."/>
            <person name="Neulinger S.C."/>
        </authorList>
    </citation>
    <scope>NUCLEOTIDE SEQUENCE</scope>
    <source>
        <strain evidence="2">IM 151</strain>
    </source>
</reference>
<organism evidence="2 3">
    <name type="scientific">Rubrivivax gelatinosus</name>
    <name type="common">Rhodocyclus gelatinosus</name>
    <name type="synonym">Rhodopseudomonas gelatinosa</name>
    <dbReference type="NCBI Taxonomy" id="28068"/>
    <lineage>
        <taxon>Bacteria</taxon>
        <taxon>Pseudomonadati</taxon>
        <taxon>Pseudomonadota</taxon>
        <taxon>Betaproteobacteria</taxon>
        <taxon>Burkholderiales</taxon>
        <taxon>Sphaerotilaceae</taxon>
        <taxon>Rubrivivax</taxon>
    </lineage>
</organism>
<dbReference type="PROSITE" id="PS50851">
    <property type="entry name" value="CHEW"/>
    <property type="match status" value="1"/>
</dbReference>
<name>A0ABS1DY59_RUBGE</name>
<evidence type="ECO:0000259" key="1">
    <source>
        <dbReference type="PROSITE" id="PS50851"/>
    </source>
</evidence>
<dbReference type="Pfam" id="PF01584">
    <property type="entry name" value="CheW"/>
    <property type="match status" value="1"/>
</dbReference>
<gene>
    <name evidence="2" type="ORF">CKO43_19895</name>
</gene>
<protein>
    <recommendedName>
        <fullName evidence="1">CheW-like domain-containing protein</fullName>
    </recommendedName>
</protein>
<sequence>MRHVLCAERDLRDLGLLWQMIEATSAIACPDEAEAVLPMLTRTRARFASLQSRLVRQLGSESLAALDDELSSSAQCTIDILVRNLYERTADVGFLATDAVLRAFCAAAARGPADPAAVLRRLGEYRAKYSVYDDVVLLAPDGRVLLRLEEGSATSLAAEPLVADALAGRGFVERFGPSALAAGAADVLLYAHRIDGEGGRCVGVLVLRFRLADEMRRVFDSVLQTGRHVALVLLDAQDRVIASADEAHIPLGARLQAAAAGEVGLTAFGGREYLSVTRAGAGFQGYPGPGWRAHAMVSLLSAFSGRDDGPADAALAPDTAELARLRAELDAINADLRRVVWNGRLAAGAQQQASARLKALLGQVQEAGRRTRDRVDEAIGELQRSALGRLRHQAQDMARLAADIMDRSLYERANDCRWWALSPVLERVLAAPPAAAAEAELGAVLAHVNSLYTVYTRLVAFRVDGTVCALSHEGEGEPLVGSRVEAGLLNTTLALADSQRYAVTPFAGSALSAGVPTYVYSAAVRDGQRRVVGGVAAVFDAARELQAMLRDVLGERAGIAAFVDAEGRVLASTDAELAAGSTLPAALAPGLAEYRGSTWAVSAVRADGYREFKRGDGYDNRVRALVALRLGESERRATCLQDIAVQALPPAQRDATCSYALFTTGAGRFGLPVAAVVEARPRDGLVRARLGTPHALGLTEVPAGNGAIVIPVLCARSLFGVAYPPRAADGVLLVLTLPGRNGRPLVGLWVDEVLCVVDSGTEHLRPVPEGLRAHSPLLAGLLRLQAGADTEVLAQILDANSVWALAAMAGTAPAMTPAGAAATASTPAHAG</sequence>
<reference evidence="2" key="1">
    <citation type="submission" date="2017-08" db="EMBL/GenBank/DDBJ databases">
        <authorList>
            <person name="Imhoff J.F."/>
            <person name="Rahn T."/>
            <person name="Kuenzel S."/>
            <person name="Neulinger S.C."/>
        </authorList>
    </citation>
    <scope>NUCLEOTIDE SEQUENCE</scope>
    <source>
        <strain evidence="2">IM 151</strain>
    </source>
</reference>
<keyword evidence="3" id="KW-1185">Reference proteome</keyword>
<dbReference type="EMBL" id="NRRU01000092">
    <property type="protein sequence ID" value="MBK1715029.1"/>
    <property type="molecule type" value="Genomic_DNA"/>
</dbReference>
<feature type="domain" description="CheW-like" evidence="1">
    <location>
        <begin position="656"/>
        <end position="808"/>
    </location>
</feature>
<proteinExistence type="predicted"/>
<dbReference type="InterPro" id="IPR002545">
    <property type="entry name" value="CheW-lke_dom"/>
</dbReference>
<comment type="caution">
    <text evidence="2">The sequence shown here is derived from an EMBL/GenBank/DDBJ whole genome shotgun (WGS) entry which is preliminary data.</text>
</comment>
<dbReference type="SUPFAM" id="SSF50341">
    <property type="entry name" value="CheW-like"/>
    <property type="match status" value="1"/>
</dbReference>
<accession>A0ABS1DY59</accession>
<evidence type="ECO:0000313" key="3">
    <source>
        <dbReference type="Proteomes" id="UP001041814"/>
    </source>
</evidence>
<dbReference type="Gene3D" id="3.30.450.20">
    <property type="entry name" value="PAS domain"/>
    <property type="match status" value="1"/>
</dbReference>
<dbReference type="InterPro" id="IPR036061">
    <property type="entry name" value="CheW-like_dom_sf"/>
</dbReference>